<reference evidence="1" key="1">
    <citation type="submission" date="2024-08" db="EMBL/GenBank/DDBJ databases">
        <title>Lentilactobacillus sp. nov., isolated from tree bark.</title>
        <authorList>
            <person name="Phuengjayaem S."/>
            <person name="Tanasupawat S."/>
        </authorList>
    </citation>
    <scope>NUCLEOTIDE SEQUENCE</scope>
    <source>
        <strain evidence="1">SPB1-3</strain>
    </source>
</reference>
<gene>
    <name evidence="1" type="ORF">O0236_004280</name>
</gene>
<keyword evidence="2" id="KW-1185">Reference proteome</keyword>
<evidence type="ECO:0000313" key="2">
    <source>
        <dbReference type="Proteomes" id="UP001149860"/>
    </source>
</evidence>
<name>A0ACD5DGJ7_9LACO</name>
<accession>A0ACD5DGJ7</accession>
<dbReference type="EMBL" id="CP168151">
    <property type="protein sequence ID" value="XFD40526.1"/>
    <property type="molecule type" value="Genomic_DNA"/>
</dbReference>
<organism evidence="1 2">
    <name type="scientific">Lentilactobacillus terminaliae</name>
    <dbReference type="NCBI Taxonomy" id="3003483"/>
    <lineage>
        <taxon>Bacteria</taxon>
        <taxon>Bacillati</taxon>
        <taxon>Bacillota</taxon>
        <taxon>Bacilli</taxon>
        <taxon>Lactobacillales</taxon>
        <taxon>Lactobacillaceae</taxon>
        <taxon>Lentilactobacillus</taxon>
    </lineage>
</organism>
<sequence>MNIKIVGDIRNGNFQPSLTGNLAVDDALIDNFSQKLRAKVADTFHDVRVSVDHFLNLEHQSDSNSIIVIDNDISKYLDADTKKMHTMIDVNHTDILHGTVDSIAKKITDRLDMNK</sequence>
<proteinExistence type="predicted"/>
<protein>
    <submittedName>
        <fullName evidence="1">Uncharacterized protein</fullName>
    </submittedName>
</protein>
<dbReference type="Proteomes" id="UP001149860">
    <property type="component" value="Chromosome"/>
</dbReference>
<evidence type="ECO:0000313" key="1">
    <source>
        <dbReference type="EMBL" id="XFD40526.1"/>
    </source>
</evidence>